<feature type="binding site" evidence="9">
    <location>
        <position position="330"/>
    </location>
    <ligand>
        <name>substrate</name>
    </ligand>
</feature>
<feature type="binding site" evidence="9">
    <location>
        <position position="214"/>
    </location>
    <ligand>
        <name>NAD(+)</name>
        <dbReference type="ChEBI" id="CHEBI:57540"/>
    </ligand>
</feature>
<organism evidence="12 13">
    <name type="scientific">Rahnella variigena</name>
    <dbReference type="NCBI Taxonomy" id="574964"/>
    <lineage>
        <taxon>Bacteria</taxon>
        <taxon>Pseudomonadati</taxon>
        <taxon>Pseudomonadota</taxon>
        <taxon>Gammaproteobacteria</taxon>
        <taxon>Enterobacterales</taxon>
        <taxon>Yersiniaceae</taxon>
        <taxon>Rahnella</taxon>
    </lineage>
</organism>
<comment type="function">
    <text evidence="1 9 10">Catalyzes the sequential NAD-dependent oxidations of L-histidinol to L-histidinaldehyde and then to L-histidine.</text>
</comment>
<evidence type="ECO:0000256" key="11">
    <source>
        <dbReference type="RuleBase" id="RU004175"/>
    </source>
</evidence>
<keyword evidence="6 9" id="KW-0862">Zinc</keyword>
<accession>A0ABX9PY31</accession>
<evidence type="ECO:0000256" key="3">
    <source>
        <dbReference type="ARBA" id="ARBA00010178"/>
    </source>
</evidence>
<dbReference type="EMBL" id="NSDJ01000001">
    <property type="protein sequence ID" value="RKF69184.1"/>
    <property type="molecule type" value="Genomic_DNA"/>
</dbReference>
<comment type="catalytic activity">
    <reaction evidence="8 9 10">
        <text>L-histidinol + 2 NAD(+) + H2O = L-histidine + 2 NADH + 3 H(+)</text>
        <dbReference type="Rhea" id="RHEA:20641"/>
        <dbReference type="ChEBI" id="CHEBI:15377"/>
        <dbReference type="ChEBI" id="CHEBI:15378"/>
        <dbReference type="ChEBI" id="CHEBI:57540"/>
        <dbReference type="ChEBI" id="CHEBI:57595"/>
        <dbReference type="ChEBI" id="CHEBI:57699"/>
        <dbReference type="ChEBI" id="CHEBI:57945"/>
        <dbReference type="EC" id="1.1.1.23"/>
    </reaction>
</comment>
<evidence type="ECO:0000256" key="6">
    <source>
        <dbReference type="ARBA" id="ARBA00022833"/>
    </source>
</evidence>
<comment type="subunit">
    <text evidence="9">Homodimer.</text>
</comment>
<evidence type="ECO:0000256" key="8">
    <source>
        <dbReference type="ARBA" id="ARBA00049489"/>
    </source>
</evidence>
<keyword evidence="9 10" id="KW-0520">NAD</keyword>
<evidence type="ECO:0000313" key="12">
    <source>
        <dbReference type="EMBL" id="RKF69184.1"/>
    </source>
</evidence>
<evidence type="ECO:0000256" key="9">
    <source>
        <dbReference type="HAMAP-Rule" id="MF_01024"/>
    </source>
</evidence>
<evidence type="ECO:0000256" key="7">
    <source>
        <dbReference type="ARBA" id="ARBA00023002"/>
    </source>
</evidence>
<dbReference type="RefSeq" id="WP_120162712.1">
    <property type="nucleotide sequence ID" value="NZ_NSDJ01000001.1"/>
</dbReference>
<keyword evidence="9 10" id="KW-0028">Amino-acid biosynthesis</keyword>
<dbReference type="GeneID" id="302709683"/>
<feature type="binding site" evidence="9">
    <location>
        <position position="363"/>
    </location>
    <ligand>
        <name>substrate</name>
    </ligand>
</feature>
<dbReference type="NCBIfam" id="TIGR00069">
    <property type="entry name" value="hisD"/>
    <property type="match status" value="1"/>
</dbReference>
<sequence>MKPDAFTTPIDWQQCDEQQRRELLTRPAISASDRITESVSEILRRVRSEGDSALREFCARFDKTEVQELRVTAQQIEAASARLGDDVKQAMAHAVRNINTFHQAQKLAVVDIETQPGVRCQQLTRPIQSVGLYIPGGSAPLVSTVLMLATPARIAGCQKVVLCSPPPIADEILYAAQLCGVEDVYQLGGAQAIAALAFGTETVPRVAKIFGPGNAYVTEAKRQVSQSLDGAAIDMPAGPSEVLVIADSGATPDFVASDLLSQAEHGPDSQVILLTPDLKMAQAVGEAVERQLLTLSRSEIARQALASSRLIVAKDLAQCIDISNAYGPEHLILQTREPEQLVDRITSAGSVFLGDWSPESAGDYASGTNHVLPTYGYTATCSSLGLADFQKRMTVQQLTPEGLLGLANTIETLAQAEQLTAHKNAVTLRVNALKEQR</sequence>
<comment type="pathway">
    <text evidence="2 9 10">Amino-acid biosynthesis; L-histidine biosynthesis; L-histidine from 5-phospho-alpha-D-ribose 1-diphosphate: step 9/9.</text>
</comment>
<dbReference type="SUPFAM" id="SSF53720">
    <property type="entry name" value="ALDH-like"/>
    <property type="match status" value="1"/>
</dbReference>
<dbReference type="HAMAP" id="MF_01024">
    <property type="entry name" value="HisD"/>
    <property type="match status" value="1"/>
</dbReference>
<keyword evidence="5 9" id="KW-0479">Metal-binding</keyword>
<feature type="binding site" evidence="9">
    <location>
        <position position="265"/>
    </location>
    <ligand>
        <name>Zn(2+)</name>
        <dbReference type="ChEBI" id="CHEBI:29105"/>
    </ligand>
</feature>
<dbReference type="InterPro" id="IPR001692">
    <property type="entry name" value="Histidinol_DH_CS"/>
</dbReference>
<feature type="binding site" evidence="9">
    <location>
        <position position="191"/>
    </location>
    <ligand>
        <name>NAD(+)</name>
        <dbReference type="ChEBI" id="CHEBI:57540"/>
    </ligand>
</feature>
<evidence type="ECO:0000256" key="10">
    <source>
        <dbReference type="PIRNR" id="PIRNR000099"/>
    </source>
</evidence>
<comment type="cofactor">
    <cofactor evidence="9">
        <name>Zn(2+)</name>
        <dbReference type="ChEBI" id="CHEBI:29105"/>
    </cofactor>
    <text evidence="9">Binds 1 zinc ion per subunit.</text>
</comment>
<dbReference type="PANTHER" id="PTHR21256">
    <property type="entry name" value="HISTIDINOL DEHYDROGENASE HDH"/>
    <property type="match status" value="1"/>
</dbReference>
<feature type="binding site" evidence="9">
    <location>
        <position position="422"/>
    </location>
    <ligand>
        <name>substrate</name>
    </ligand>
</feature>
<keyword evidence="9 10" id="KW-0368">Histidine biosynthesis</keyword>
<evidence type="ECO:0000256" key="2">
    <source>
        <dbReference type="ARBA" id="ARBA00004940"/>
    </source>
</evidence>
<keyword evidence="13" id="KW-1185">Reference proteome</keyword>
<dbReference type="PRINTS" id="PR00083">
    <property type="entry name" value="HOLDHDRGNASE"/>
</dbReference>
<dbReference type="EC" id="1.1.1.23" evidence="4 9"/>
<comment type="caution">
    <text evidence="12">The sequence shown here is derived from an EMBL/GenBank/DDBJ whole genome shotgun (WGS) entry which is preliminary data.</text>
</comment>
<dbReference type="Pfam" id="PF00815">
    <property type="entry name" value="Histidinol_dh"/>
    <property type="match status" value="1"/>
</dbReference>
<dbReference type="InterPro" id="IPR012131">
    <property type="entry name" value="Hstdl_DH"/>
</dbReference>
<feature type="active site" description="Proton acceptor" evidence="9">
    <location>
        <position position="329"/>
    </location>
</feature>
<feature type="binding site" evidence="9">
    <location>
        <position position="262"/>
    </location>
    <ligand>
        <name>substrate</name>
    </ligand>
</feature>
<dbReference type="CDD" id="cd06572">
    <property type="entry name" value="Histidinol_dh"/>
    <property type="match status" value="1"/>
</dbReference>
<feature type="binding site" evidence="9">
    <location>
        <position position="240"/>
    </location>
    <ligand>
        <name>substrate</name>
    </ligand>
</feature>
<dbReference type="Gene3D" id="1.20.5.1300">
    <property type="match status" value="1"/>
</dbReference>
<feature type="binding site" evidence="9">
    <location>
        <position position="417"/>
    </location>
    <ligand>
        <name>substrate</name>
    </ligand>
</feature>
<feature type="active site" description="Proton acceptor" evidence="9">
    <location>
        <position position="330"/>
    </location>
</feature>
<feature type="binding site" evidence="9">
    <location>
        <position position="133"/>
    </location>
    <ligand>
        <name>NAD(+)</name>
        <dbReference type="ChEBI" id="CHEBI:57540"/>
    </ligand>
</feature>
<feature type="binding site" evidence="9">
    <location>
        <position position="262"/>
    </location>
    <ligand>
        <name>Zn(2+)</name>
        <dbReference type="ChEBI" id="CHEBI:29105"/>
    </ligand>
</feature>
<dbReference type="PIRSF" id="PIRSF000099">
    <property type="entry name" value="Histidinol_dh"/>
    <property type="match status" value="1"/>
</dbReference>
<keyword evidence="7 9" id="KW-0560">Oxidoreductase</keyword>
<dbReference type="PROSITE" id="PS00611">
    <property type="entry name" value="HISOL_DEHYDROGENASE"/>
    <property type="match status" value="1"/>
</dbReference>
<protein>
    <recommendedName>
        <fullName evidence="4 9">Histidinol dehydrogenase</fullName>
        <shortName evidence="9 10">HDH</shortName>
        <ecNumber evidence="4 9">1.1.1.23</ecNumber>
    </recommendedName>
</protein>
<evidence type="ECO:0000256" key="4">
    <source>
        <dbReference type="ARBA" id="ARBA00012965"/>
    </source>
</evidence>
<feature type="binding site" evidence="9">
    <location>
        <position position="422"/>
    </location>
    <ligand>
        <name>Zn(2+)</name>
        <dbReference type="ChEBI" id="CHEBI:29105"/>
    </ligand>
</feature>
<reference evidence="12 13" key="1">
    <citation type="submission" date="2017-08" db="EMBL/GenBank/DDBJ databases">
        <title>Comparative genomics of bacteria isolated from necrotic lesions of AOD affected trees.</title>
        <authorList>
            <person name="Doonan J."/>
            <person name="Denman S."/>
            <person name="Mcdonald J.E."/>
        </authorList>
    </citation>
    <scope>NUCLEOTIDE SEQUENCE [LARGE SCALE GENOMIC DNA]</scope>
    <source>
        <strain evidence="12 13">CIP 105588</strain>
    </source>
</reference>
<dbReference type="Gene3D" id="3.40.50.1980">
    <property type="entry name" value="Nitrogenase molybdenum iron protein domain"/>
    <property type="match status" value="2"/>
</dbReference>
<dbReference type="PANTHER" id="PTHR21256:SF2">
    <property type="entry name" value="HISTIDINE BIOSYNTHESIS TRIFUNCTIONAL PROTEIN"/>
    <property type="match status" value="1"/>
</dbReference>
<comment type="similarity">
    <text evidence="3 9 10 11">Belongs to the histidinol dehydrogenase family.</text>
</comment>
<dbReference type="InterPro" id="IPR016161">
    <property type="entry name" value="Ald_DH/histidinol_DH"/>
</dbReference>
<dbReference type="Proteomes" id="UP000284853">
    <property type="component" value="Unassembled WGS sequence"/>
</dbReference>
<feature type="binding site" evidence="9">
    <location>
        <position position="265"/>
    </location>
    <ligand>
        <name>substrate</name>
    </ligand>
</feature>
<dbReference type="InterPro" id="IPR022695">
    <property type="entry name" value="Histidinol_DH_monofunct"/>
</dbReference>
<proteinExistence type="inferred from homology"/>
<gene>
    <name evidence="9 12" type="primary">hisD</name>
    <name evidence="12" type="ORF">CKQ54_12770</name>
</gene>
<evidence type="ECO:0000256" key="5">
    <source>
        <dbReference type="ARBA" id="ARBA00022723"/>
    </source>
</evidence>
<feature type="binding site" evidence="9">
    <location>
        <position position="363"/>
    </location>
    <ligand>
        <name>Zn(2+)</name>
        <dbReference type="ChEBI" id="CHEBI:29105"/>
    </ligand>
</feature>
<evidence type="ECO:0000313" key="13">
    <source>
        <dbReference type="Proteomes" id="UP000284853"/>
    </source>
</evidence>
<name>A0ABX9PY31_9GAMM</name>
<evidence type="ECO:0000256" key="1">
    <source>
        <dbReference type="ARBA" id="ARBA00003850"/>
    </source>
</evidence>